<gene>
    <name evidence="2" type="ORF">ACFPQB_06925</name>
</gene>
<keyword evidence="3" id="KW-1185">Reference proteome</keyword>
<dbReference type="Pfam" id="PF08378">
    <property type="entry name" value="NERD"/>
    <property type="match status" value="1"/>
</dbReference>
<accession>A0ABW0ZEZ8</accession>
<evidence type="ECO:0000259" key="1">
    <source>
        <dbReference type="PROSITE" id="PS50965"/>
    </source>
</evidence>
<evidence type="ECO:0000313" key="3">
    <source>
        <dbReference type="Proteomes" id="UP001596072"/>
    </source>
</evidence>
<name>A0ABW0ZEZ8_9ACTN</name>
<dbReference type="Proteomes" id="UP001596072">
    <property type="component" value="Unassembled WGS sequence"/>
</dbReference>
<dbReference type="PROSITE" id="PS50965">
    <property type="entry name" value="NERD"/>
    <property type="match status" value="1"/>
</dbReference>
<feature type="domain" description="NERD" evidence="1">
    <location>
        <begin position="136"/>
        <end position="250"/>
    </location>
</feature>
<comment type="caution">
    <text evidence="2">The sequence shown here is derived from an EMBL/GenBank/DDBJ whole genome shotgun (WGS) entry which is preliminary data.</text>
</comment>
<protein>
    <submittedName>
        <fullName evidence="2">Nuclease-related domain-containing protein</fullName>
    </submittedName>
</protein>
<sequence length="298" mass="32752">MSVEDVTVARWKRFGHDRAYATHADGTSLGYRDLASGSDHPEPAADADLLRRAVDAWAAIESLVASMPDPAVAPDAITATVMPLVPAWTDLASNPPGVMARAQAIAEWERRKSARRVMPHLERLFNVHTDERSWRKGADGEEVVGARLERLAAKDPRWRFLHAVPVGSRGSDIDHVAIGPAGVLTINAKHHDKAKVWIGGDTLMVNGHRQPYVRNSRHEAMRASRLLTGACGFEVSAVGVIAIVGGVEIKTKAPPADVSVVRQKDLNRWLRRLPVILGEDRIERIYDQARRSTTWACS</sequence>
<dbReference type="EMBL" id="JBHSNS010000002">
    <property type="protein sequence ID" value="MFC5728647.1"/>
    <property type="molecule type" value="Genomic_DNA"/>
</dbReference>
<reference evidence="3" key="1">
    <citation type="journal article" date="2019" name="Int. J. Syst. Evol. Microbiol.">
        <title>The Global Catalogue of Microorganisms (GCM) 10K type strain sequencing project: providing services to taxonomists for standard genome sequencing and annotation.</title>
        <authorList>
            <consortium name="The Broad Institute Genomics Platform"/>
            <consortium name="The Broad Institute Genome Sequencing Center for Infectious Disease"/>
            <person name="Wu L."/>
            <person name="Ma J."/>
        </authorList>
    </citation>
    <scope>NUCLEOTIDE SEQUENCE [LARGE SCALE GENOMIC DNA]</scope>
    <source>
        <strain evidence="3">YIM 94188</strain>
    </source>
</reference>
<proteinExistence type="predicted"/>
<dbReference type="InterPro" id="IPR011528">
    <property type="entry name" value="NERD"/>
</dbReference>
<organism evidence="2 3">
    <name type="scientific">Nocardioides vastitatis</name>
    <dbReference type="NCBI Taxonomy" id="2568655"/>
    <lineage>
        <taxon>Bacteria</taxon>
        <taxon>Bacillati</taxon>
        <taxon>Actinomycetota</taxon>
        <taxon>Actinomycetes</taxon>
        <taxon>Propionibacteriales</taxon>
        <taxon>Nocardioidaceae</taxon>
        <taxon>Nocardioides</taxon>
    </lineage>
</organism>
<evidence type="ECO:0000313" key="2">
    <source>
        <dbReference type="EMBL" id="MFC5728647.1"/>
    </source>
</evidence>